<evidence type="ECO:0000256" key="6">
    <source>
        <dbReference type="ARBA" id="ARBA00022976"/>
    </source>
</evidence>
<protein>
    <recommendedName>
        <fullName evidence="3">Nicastrin</fullName>
    </recommendedName>
</protein>
<comment type="subcellular location">
    <subcellularLocation>
        <location evidence="1">Membrane</location>
        <topology evidence="1">Single-pass type I membrane protein</topology>
    </subcellularLocation>
</comment>
<evidence type="ECO:0000313" key="13">
    <source>
        <dbReference type="Proteomes" id="UP001372834"/>
    </source>
</evidence>
<proteinExistence type="inferred from homology"/>
<dbReference type="EMBL" id="JAWJWE010000001">
    <property type="protein sequence ID" value="KAK6645414.1"/>
    <property type="molecule type" value="Genomic_DNA"/>
</dbReference>
<dbReference type="GO" id="GO:0007219">
    <property type="term" value="P:Notch signaling pathway"/>
    <property type="evidence" value="ECO:0007669"/>
    <property type="project" value="UniProtKB-KW"/>
</dbReference>
<dbReference type="InterPro" id="IPR041084">
    <property type="entry name" value="Ncstrn_small"/>
</dbReference>
<dbReference type="Proteomes" id="UP001372834">
    <property type="component" value="Unassembled WGS sequence"/>
</dbReference>
<evidence type="ECO:0000313" key="12">
    <source>
        <dbReference type="EMBL" id="KAK6645414.1"/>
    </source>
</evidence>
<keyword evidence="9" id="KW-0325">Glycoprotein</keyword>
<evidence type="ECO:0000256" key="10">
    <source>
        <dbReference type="SAM" id="Phobius"/>
    </source>
</evidence>
<sequence length="316" mass="35382">MYENINGAFCFKRLNATHEFGCTSSRSGNTGVLHILKEKNDFTWLIQDAKAVPYVVMLPFDFPDFTDTLLKLKDSGKVSGVILMSNRTSYSPDDVCPNRYSGLQESNCNDNGNKPWNSIGSSLLFIDFGFPILYLDSNEYPKDVEFLEQCFQKHNAHDLEFQTSRSLCAVELTSHMLAAVDSRTCIRRSSMINNLTPMRYCDPLLGLNIHLPLYPRIAGAVPPPKSKSVILVVTRLDGTSMFDGVVPGAGSPILGIVSLLTVAHILSTLVKDKPPKALERNVALTNLEHSQRNNTYFYVNYAFIWVLCWPFLLKSV</sequence>
<keyword evidence="5" id="KW-0732">Signal</keyword>
<accession>A0AAN8XQQ0</accession>
<evidence type="ECO:0000256" key="7">
    <source>
        <dbReference type="ARBA" id="ARBA00022989"/>
    </source>
</evidence>
<gene>
    <name evidence="12" type="ORF">RUM43_001691</name>
</gene>
<feature type="domain" description="Nicastrin small lobe" evidence="11">
    <location>
        <begin position="10"/>
        <end position="178"/>
    </location>
</feature>
<reference evidence="12 13" key="1">
    <citation type="submission" date="2023-10" db="EMBL/GenBank/DDBJ databases">
        <title>Genomes of two closely related lineages of the louse Polyplax serrata with different host specificities.</title>
        <authorList>
            <person name="Martinu J."/>
            <person name="Tarabai H."/>
            <person name="Stefka J."/>
            <person name="Hypsa V."/>
        </authorList>
    </citation>
    <scope>NUCLEOTIDE SEQUENCE [LARGE SCALE GENOMIC DNA]</scope>
    <source>
        <strain evidence="12">HR10_N</strain>
    </source>
</reference>
<feature type="transmembrane region" description="Helical" evidence="10">
    <location>
        <begin position="295"/>
        <end position="313"/>
    </location>
</feature>
<evidence type="ECO:0000256" key="3">
    <source>
        <dbReference type="ARBA" id="ARBA00015303"/>
    </source>
</evidence>
<evidence type="ECO:0000256" key="9">
    <source>
        <dbReference type="ARBA" id="ARBA00023180"/>
    </source>
</evidence>
<dbReference type="InterPro" id="IPR008710">
    <property type="entry name" value="Nicastrin"/>
</dbReference>
<dbReference type="GO" id="GO:0007220">
    <property type="term" value="P:Notch receptor processing"/>
    <property type="evidence" value="ECO:0007669"/>
    <property type="project" value="TreeGrafter"/>
</dbReference>
<dbReference type="AlphaFoldDB" id="A0AAN8XQQ0"/>
<evidence type="ECO:0000256" key="2">
    <source>
        <dbReference type="ARBA" id="ARBA00007717"/>
    </source>
</evidence>
<comment type="caution">
    <text evidence="12">The sequence shown here is derived from an EMBL/GenBank/DDBJ whole genome shotgun (WGS) entry which is preliminary data.</text>
</comment>
<keyword evidence="4 10" id="KW-0812">Transmembrane</keyword>
<evidence type="ECO:0000256" key="4">
    <source>
        <dbReference type="ARBA" id="ARBA00022692"/>
    </source>
</evidence>
<dbReference type="Pfam" id="PF18266">
    <property type="entry name" value="Ncstrn_small"/>
    <property type="match status" value="1"/>
</dbReference>
<keyword evidence="7 10" id="KW-1133">Transmembrane helix</keyword>
<dbReference type="GO" id="GO:0016485">
    <property type="term" value="P:protein processing"/>
    <property type="evidence" value="ECO:0007669"/>
    <property type="project" value="InterPro"/>
</dbReference>
<evidence type="ECO:0000256" key="1">
    <source>
        <dbReference type="ARBA" id="ARBA00004479"/>
    </source>
</evidence>
<name>A0AAN8XQQ0_POLSC</name>
<dbReference type="Pfam" id="PF05450">
    <property type="entry name" value="Nicastrin"/>
    <property type="match status" value="1"/>
</dbReference>
<evidence type="ECO:0000256" key="8">
    <source>
        <dbReference type="ARBA" id="ARBA00023136"/>
    </source>
</evidence>
<dbReference type="GO" id="GO:0005886">
    <property type="term" value="C:plasma membrane"/>
    <property type="evidence" value="ECO:0007669"/>
    <property type="project" value="TreeGrafter"/>
</dbReference>
<evidence type="ECO:0000256" key="5">
    <source>
        <dbReference type="ARBA" id="ARBA00022729"/>
    </source>
</evidence>
<dbReference type="PANTHER" id="PTHR21092">
    <property type="entry name" value="NICASTRIN"/>
    <property type="match status" value="1"/>
</dbReference>
<dbReference type="PANTHER" id="PTHR21092:SF0">
    <property type="entry name" value="NICASTRIN"/>
    <property type="match status" value="1"/>
</dbReference>
<evidence type="ECO:0000259" key="11">
    <source>
        <dbReference type="Pfam" id="PF18266"/>
    </source>
</evidence>
<organism evidence="12 13">
    <name type="scientific">Polyplax serrata</name>
    <name type="common">Common mouse louse</name>
    <dbReference type="NCBI Taxonomy" id="468196"/>
    <lineage>
        <taxon>Eukaryota</taxon>
        <taxon>Metazoa</taxon>
        <taxon>Ecdysozoa</taxon>
        <taxon>Arthropoda</taxon>
        <taxon>Hexapoda</taxon>
        <taxon>Insecta</taxon>
        <taxon>Pterygota</taxon>
        <taxon>Neoptera</taxon>
        <taxon>Paraneoptera</taxon>
        <taxon>Psocodea</taxon>
        <taxon>Troctomorpha</taxon>
        <taxon>Phthiraptera</taxon>
        <taxon>Anoplura</taxon>
        <taxon>Polyplacidae</taxon>
        <taxon>Polyplax</taxon>
    </lineage>
</organism>
<keyword evidence="8 10" id="KW-0472">Membrane</keyword>
<keyword evidence="6" id="KW-0914">Notch signaling pathway</keyword>
<comment type="similarity">
    <text evidence="2">Belongs to the nicastrin family.</text>
</comment>